<name>F4SD43_MELLP</name>
<evidence type="ECO:0000313" key="3">
    <source>
        <dbReference type="Proteomes" id="UP000001072"/>
    </source>
</evidence>
<dbReference type="AlphaFoldDB" id="F4SD43"/>
<gene>
    <name evidence="2" type="ORF">MELLADRAFT_85361</name>
</gene>
<protein>
    <submittedName>
        <fullName evidence="2">Uncharacterized protein</fullName>
    </submittedName>
</protein>
<sequence>MPSQQQITRATRSGRTIDSQTNPIEIPPPSSSGADQDHPTNNNLEGTDNPEEEERENDGLDGEALDEQLRDDVAEMMENY</sequence>
<dbReference type="VEuPathDB" id="FungiDB:MELLADRAFT_85361"/>
<feature type="region of interest" description="Disordered" evidence="1">
    <location>
        <begin position="1"/>
        <end position="80"/>
    </location>
</feature>
<feature type="compositionally biased region" description="Polar residues" evidence="1">
    <location>
        <begin position="31"/>
        <end position="46"/>
    </location>
</feature>
<accession>F4SD43</accession>
<dbReference type="GeneID" id="18933814"/>
<dbReference type="InParanoid" id="F4SD43"/>
<dbReference type="RefSeq" id="XP_007419294.1">
    <property type="nucleotide sequence ID" value="XM_007419232.1"/>
</dbReference>
<dbReference type="HOGENOM" id="CLU_2590254_0_0_1"/>
<feature type="compositionally biased region" description="Polar residues" evidence="1">
    <location>
        <begin position="1"/>
        <end position="23"/>
    </location>
</feature>
<organism evidence="3">
    <name type="scientific">Melampsora larici-populina (strain 98AG31 / pathotype 3-4-7)</name>
    <name type="common">Poplar leaf rust fungus</name>
    <dbReference type="NCBI Taxonomy" id="747676"/>
    <lineage>
        <taxon>Eukaryota</taxon>
        <taxon>Fungi</taxon>
        <taxon>Dikarya</taxon>
        <taxon>Basidiomycota</taxon>
        <taxon>Pucciniomycotina</taxon>
        <taxon>Pucciniomycetes</taxon>
        <taxon>Pucciniales</taxon>
        <taxon>Melampsoraceae</taxon>
        <taxon>Melampsora</taxon>
    </lineage>
</organism>
<dbReference type="EMBL" id="GL883235">
    <property type="protein sequence ID" value="EGF97436.1"/>
    <property type="molecule type" value="Genomic_DNA"/>
</dbReference>
<proteinExistence type="predicted"/>
<dbReference type="Proteomes" id="UP000001072">
    <property type="component" value="Unassembled WGS sequence"/>
</dbReference>
<evidence type="ECO:0000256" key="1">
    <source>
        <dbReference type="SAM" id="MobiDB-lite"/>
    </source>
</evidence>
<keyword evidence="3" id="KW-1185">Reference proteome</keyword>
<dbReference type="KEGG" id="mlr:MELLADRAFT_85361"/>
<evidence type="ECO:0000313" key="2">
    <source>
        <dbReference type="EMBL" id="EGF97436.1"/>
    </source>
</evidence>
<reference evidence="3" key="1">
    <citation type="journal article" date="2011" name="Proc. Natl. Acad. Sci. U.S.A.">
        <title>Obligate biotrophy features unraveled by the genomic analysis of rust fungi.</title>
        <authorList>
            <person name="Duplessis S."/>
            <person name="Cuomo C.A."/>
            <person name="Lin Y.-C."/>
            <person name="Aerts A."/>
            <person name="Tisserant E."/>
            <person name="Veneault-Fourrey C."/>
            <person name="Joly D.L."/>
            <person name="Hacquard S."/>
            <person name="Amselem J."/>
            <person name="Cantarel B.L."/>
            <person name="Chiu R."/>
            <person name="Coutinho P.M."/>
            <person name="Feau N."/>
            <person name="Field M."/>
            <person name="Frey P."/>
            <person name="Gelhaye E."/>
            <person name="Goldberg J."/>
            <person name="Grabherr M.G."/>
            <person name="Kodira C.D."/>
            <person name="Kohler A."/>
            <person name="Kuees U."/>
            <person name="Lindquist E.A."/>
            <person name="Lucas S.M."/>
            <person name="Mago R."/>
            <person name="Mauceli E."/>
            <person name="Morin E."/>
            <person name="Murat C."/>
            <person name="Pangilinan J.L."/>
            <person name="Park R."/>
            <person name="Pearson M."/>
            <person name="Quesneville H."/>
            <person name="Rouhier N."/>
            <person name="Sakthikumar S."/>
            <person name="Salamov A.A."/>
            <person name="Schmutz J."/>
            <person name="Selles B."/>
            <person name="Shapiro H."/>
            <person name="Tanguay P."/>
            <person name="Tuskan G.A."/>
            <person name="Henrissat B."/>
            <person name="Van de Peer Y."/>
            <person name="Rouze P."/>
            <person name="Ellis J.G."/>
            <person name="Dodds P.N."/>
            <person name="Schein J.E."/>
            <person name="Zhong S."/>
            <person name="Hamelin R.C."/>
            <person name="Grigoriev I.V."/>
            <person name="Szabo L.J."/>
            <person name="Martin F."/>
        </authorList>
    </citation>
    <scope>NUCLEOTIDE SEQUENCE [LARGE SCALE GENOMIC DNA]</scope>
    <source>
        <strain evidence="3">98AG31 / pathotype 3-4-7</strain>
    </source>
</reference>
<feature type="compositionally biased region" description="Acidic residues" evidence="1">
    <location>
        <begin position="48"/>
        <end position="66"/>
    </location>
</feature>